<accession>A0A0V1DLC1</accession>
<keyword evidence="2" id="KW-1185">Reference proteome</keyword>
<evidence type="ECO:0000313" key="2">
    <source>
        <dbReference type="Proteomes" id="UP000054995"/>
    </source>
</evidence>
<protein>
    <submittedName>
        <fullName evidence="1">Uncharacterized protein</fullName>
    </submittedName>
</protein>
<reference evidence="1 2" key="1">
    <citation type="submission" date="2015-01" db="EMBL/GenBank/DDBJ databases">
        <title>Evolution of Trichinella species and genotypes.</title>
        <authorList>
            <person name="Korhonen P.K."/>
            <person name="Edoardo P."/>
            <person name="Giuseppe L.R."/>
            <person name="Gasser R.B."/>
        </authorList>
    </citation>
    <scope>NUCLEOTIDE SEQUENCE [LARGE SCALE GENOMIC DNA]</scope>
    <source>
        <strain evidence="1">ISS470</strain>
    </source>
</reference>
<gene>
    <name evidence="1" type="ORF">T4D_4004</name>
</gene>
<sequence length="32" mass="3621">MSHSGHLNFPPFSVSRHIPGPTVSFLIFHVFQ</sequence>
<evidence type="ECO:0000313" key="1">
    <source>
        <dbReference type="EMBL" id="KRY62150.1"/>
    </source>
</evidence>
<organism evidence="1 2">
    <name type="scientific">Trichinella pseudospiralis</name>
    <name type="common">Parasitic roundworm</name>
    <dbReference type="NCBI Taxonomy" id="6337"/>
    <lineage>
        <taxon>Eukaryota</taxon>
        <taxon>Metazoa</taxon>
        <taxon>Ecdysozoa</taxon>
        <taxon>Nematoda</taxon>
        <taxon>Enoplea</taxon>
        <taxon>Dorylaimia</taxon>
        <taxon>Trichinellida</taxon>
        <taxon>Trichinellidae</taxon>
        <taxon>Trichinella</taxon>
    </lineage>
</organism>
<comment type="caution">
    <text evidence="1">The sequence shown here is derived from an EMBL/GenBank/DDBJ whole genome shotgun (WGS) entry which is preliminary data.</text>
</comment>
<dbReference type="Proteomes" id="UP000054995">
    <property type="component" value="Unassembled WGS sequence"/>
</dbReference>
<dbReference type="EMBL" id="JYDT01003736">
    <property type="protein sequence ID" value="KRY62150.1"/>
    <property type="molecule type" value="Genomic_DNA"/>
</dbReference>
<name>A0A0V1DLC1_TRIPS</name>
<dbReference type="AlphaFoldDB" id="A0A0V1DLC1"/>
<proteinExistence type="predicted"/>